<comment type="caution">
    <text evidence="6">The sequence shown here is derived from an EMBL/GenBank/DDBJ whole genome shotgun (WGS) entry which is preliminary data.</text>
</comment>
<reference evidence="6 7" key="1">
    <citation type="submission" date="2024-04" db="EMBL/GenBank/DDBJ databases">
        <authorList>
            <consortium name="Genoscope - CEA"/>
            <person name="William W."/>
        </authorList>
    </citation>
    <scope>NUCLEOTIDE SEQUENCE [LARGE SCALE GENOMIC DNA]</scope>
</reference>
<dbReference type="InterPro" id="IPR007320">
    <property type="entry name" value="PDCD2_C"/>
</dbReference>
<dbReference type="PANTHER" id="PTHR12298:SF4">
    <property type="entry name" value="PROGRAMMED CELL DEATH PROTEIN 2"/>
    <property type="match status" value="1"/>
</dbReference>
<accession>A0AAV2IKF7</accession>
<dbReference type="PROSITE" id="PS50865">
    <property type="entry name" value="ZF_MYND_2"/>
    <property type="match status" value="1"/>
</dbReference>
<dbReference type="EMBL" id="CAXITT010000710">
    <property type="protein sequence ID" value="CAL1545453.1"/>
    <property type="molecule type" value="Genomic_DNA"/>
</dbReference>
<dbReference type="Pfam" id="PF04194">
    <property type="entry name" value="PDCD2_C"/>
    <property type="match status" value="1"/>
</dbReference>
<proteinExistence type="predicted"/>
<gene>
    <name evidence="6" type="ORF">GSLYS_00018936001</name>
</gene>
<dbReference type="SUPFAM" id="SSF144232">
    <property type="entry name" value="HIT/MYND zinc finger-like"/>
    <property type="match status" value="1"/>
</dbReference>
<dbReference type="GO" id="GO:0005634">
    <property type="term" value="C:nucleus"/>
    <property type="evidence" value="ECO:0007669"/>
    <property type="project" value="TreeGrafter"/>
</dbReference>
<keyword evidence="7" id="KW-1185">Reference proteome</keyword>
<evidence type="ECO:0000256" key="2">
    <source>
        <dbReference type="ARBA" id="ARBA00022771"/>
    </source>
</evidence>
<keyword evidence="2 4" id="KW-0863">Zinc-finger</keyword>
<keyword evidence="3" id="KW-0862">Zinc</keyword>
<keyword evidence="1" id="KW-0479">Metal-binding</keyword>
<name>A0AAV2IKF7_LYMST</name>
<evidence type="ECO:0000256" key="1">
    <source>
        <dbReference type="ARBA" id="ARBA00022723"/>
    </source>
</evidence>
<evidence type="ECO:0000313" key="6">
    <source>
        <dbReference type="EMBL" id="CAL1545453.1"/>
    </source>
</evidence>
<dbReference type="GO" id="GO:0005737">
    <property type="term" value="C:cytoplasm"/>
    <property type="evidence" value="ECO:0007669"/>
    <property type="project" value="InterPro"/>
</dbReference>
<protein>
    <recommendedName>
        <fullName evidence="5">MYND-type domain-containing protein</fullName>
    </recommendedName>
</protein>
<evidence type="ECO:0000256" key="4">
    <source>
        <dbReference type="PROSITE-ProRule" id="PRU00134"/>
    </source>
</evidence>
<sequence>MANSMCESRVKLGFIEDDTDLRLLSSHFFPSKVGGKPAWLSLDPIPDFDDLRCQKCNSTTVFLMQVYAPLQMREDTFHRTIFIFMCPNTSCCTPEDSSNFRIFRSQLPLVNNFYSDSPPSEELTPNEDITIFPHAGLFQSLCFVCGIRGTKKCSQCKNTHYCSKEHQVLDWKSGHKQTCLQEIKNDKKQSSRLLFKEYELVTEDEEYSEGDSNNSKSDEERLLEYENLIRSPQLKELDGKYQAEDLEKSATAETEDDKLFLKFKRRVDTEPSQVLRYEKGGEPLWVSAHHKPSPEDIPFCSCGSQRIFEFQVMPQLLNYLSVDKLDSSVDWGTLCVYTCKESCSTGNSYKEEFIWKQDFHNSRVS</sequence>
<dbReference type="InterPro" id="IPR002893">
    <property type="entry name" value="Znf_MYND"/>
</dbReference>
<dbReference type="GO" id="GO:0008270">
    <property type="term" value="F:zinc ion binding"/>
    <property type="evidence" value="ECO:0007669"/>
    <property type="project" value="UniProtKB-KW"/>
</dbReference>
<dbReference type="PANTHER" id="PTHR12298">
    <property type="entry name" value="PCDC2 PROGRAMMED CELL DEATH PROTEIN 2 -RELATED"/>
    <property type="match status" value="1"/>
</dbReference>
<evidence type="ECO:0000313" key="7">
    <source>
        <dbReference type="Proteomes" id="UP001497497"/>
    </source>
</evidence>
<evidence type="ECO:0000256" key="3">
    <source>
        <dbReference type="ARBA" id="ARBA00022833"/>
    </source>
</evidence>
<organism evidence="6 7">
    <name type="scientific">Lymnaea stagnalis</name>
    <name type="common">Great pond snail</name>
    <name type="synonym">Helix stagnalis</name>
    <dbReference type="NCBI Taxonomy" id="6523"/>
    <lineage>
        <taxon>Eukaryota</taxon>
        <taxon>Metazoa</taxon>
        <taxon>Spiralia</taxon>
        <taxon>Lophotrochozoa</taxon>
        <taxon>Mollusca</taxon>
        <taxon>Gastropoda</taxon>
        <taxon>Heterobranchia</taxon>
        <taxon>Euthyneura</taxon>
        <taxon>Panpulmonata</taxon>
        <taxon>Hygrophila</taxon>
        <taxon>Lymnaeoidea</taxon>
        <taxon>Lymnaeidae</taxon>
        <taxon>Lymnaea</taxon>
    </lineage>
</organism>
<evidence type="ECO:0000259" key="5">
    <source>
        <dbReference type="PROSITE" id="PS50865"/>
    </source>
</evidence>
<dbReference type="Gene3D" id="6.10.140.2220">
    <property type="match status" value="1"/>
</dbReference>
<dbReference type="AlphaFoldDB" id="A0AAV2IKF7"/>
<feature type="domain" description="MYND-type" evidence="5">
    <location>
        <begin position="142"/>
        <end position="179"/>
    </location>
</feature>
<dbReference type="PROSITE" id="PS01360">
    <property type="entry name" value="ZF_MYND_1"/>
    <property type="match status" value="1"/>
</dbReference>
<dbReference type="Proteomes" id="UP001497497">
    <property type="component" value="Unassembled WGS sequence"/>
</dbReference>
<dbReference type="Pfam" id="PF01753">
    <property type="entry name" value="zf-MYND"/>
    <property type="match status" value="1"/>
</dbReference>